<evidence type="ECO:0000313" key="3">
    <source>
        <dbReference type="Proteomes" id="UP000824469"/>
    </source>
</evidence>
<feature type="domain" description="RNase H type-1" evidence="1">
    <location>
        <begin position="51"/>
        <end position="137"/>
    </location>
</feature>
<dbReference type="EMBL" id="JAHRHJ020003813">
    <property type="protein sequence ID" value="KAH9290642.1"/>
    <property type="molecule type" value="Genomic_DNA"/>
</dbReference>
<dbReference type="SUPFAM" id="SSF53098">
    <property type="entry name" value="Ribonuclease H-like"/>
    <property type="match status" value="1"/>
</dbReference>
<keyword evidence="3" id="KW-1185">Reference proteome</keyword>
<reference evidence="2 3" key="1">
    <citation type="journal article" date="2021" name="Nat. Plants">
        <title>The Taxus genome provides insights into paclitaxel biosynthesis.</title>
        <authorList>
            <person name="Xiong X."/>
            <person name="Gou J."/>
            <person name="Liao Q."/>
            <person name="Li Y."/>
            <person name="Zhou Q."/>
            <person name="Bi G."/>
            <person name="Li C."/>
            <person name="Du R."/>
            <person name="Wang X."/>
            <person name="Sun T."/>
            <person name="Guo L."/>
            <person name="Liang H."/>
            <person name="Lu P."/>
            <person name="Wu Y."/>
            <person name="Zhang Z."/>
            <person name="Ro D.K."/>
            <person name="Shang Y."/>
            <person name="Huang S."/>
            <person name="Yan J."/>
        </authorList>
    </citation>
    <scope>NUCLEOTIDE SEQUENCE [LARGE SCALE GENOMIC DNA]</scope>
    <source>
        <strain evidence="2">Ta-2019</strain>
    </source>
</reference>
<dbReference type="AlphaFoldDB" id="A0AA38BYD4"/>
<accession>A0AA38BYD4</accession>
<protein>
    <recommendedName>
        <fullName evidence="1">RNase H type-1 domain-containing protein</fullName>
    </recommendedName>
</protein>
<dbReference type="GO" id="GO:0003676">
    <property type="term" value="F:nucleic acid binding"/>
    <property type="evidence" value="ECO:0007669"/>
    <property type="project" value="InterPro"/>
</dbReference>
<dbReference type="PANTHER" id="PTHR48475:SF1">
    <property type="entry name" value="RNASE H TYPE-1 DOMAIN-CONTAINING PROTEIN"/>
    <property type="match status" value="1"/>
</dbReference>
<dbReference type="Gene3D" id="3.30.420.10">
    <property type="entry name" value="Ribonuclease H-like superfamily/Ribonuclease H"/>
    <property type="match status" value="1"/>
</dbReference>
<name>A0AA38BYD4_TAXCH</name>
<proteinExistence type="predicted"/>
<dbReference type="InterPro" id="IPR036397">
    <property type="entry name" value="RNaseH_sf"/>
</dbReference>
<evidence type="ECO:0000313" key="2">
    <source>
        <dbReference type="EMBL" id="KAH9290642.1"/>
    </source>
</evidence>
<dbReference type="PANTHER" id="PTHR48475">
    <property type="entry name" value="RIBONUCLEASE H"/>
    <property type="match status" value="1"/>
</dbReference>
<sequence length="177" mass="20281">MDKDVPESEFQPKPTKKEEKVWTLEFKGTCCSFGLGADILLISPDHEIFPCSHKLMFKNTNHMAEYEALLLGMEQAKKKGVKLLKSQRDVEILVKQVRGKDQIKGDKMKHYRDRVLSATLDFVAFSIDFIPTKQKSKEDSLAITVALLNPDRPPSIFRQGNYKVEMVYHPKVPDNVE</sequence>
<dbReference type="Proteomes" id="UP000824469">
    <property type="component" value="Unassembled WGS sequence"/>
</dbReference>
<dbReference type="InterPro" id="IPR012337">
    <property type="entry name" value="RNaseH-like_sf"/>
</dbReference>
<organism evidence="2 3">
    <name type="scientific">Taxus chinensis</name>
    <name type="common">Chinese yew</name>
    <name type="synonym">Taxus wallichiana var. chinensis</name>
    <dbReference type="NCBI Taxonomy" id="29808"/>
    <lineage>
        <taxon>Eukaryota</taxon>
        <taxon>Viridiplantae</taxon>
        <taxon>Streptophyta</taxon>
        <taxon>Embryophyta</taxon>
        <taxon>Tracheophyta</taxon>
        <taxon>Spermatophyta</taxon>
        <taxon>Pinopsida</taxon>
        <taxon>Pinidae</taxon>
        <taxon>Conifers II</taxon>
        <taxon>Cupressales</taxon>
        <taxon>Taxaceae</taxon>
        <taxon>Taxus</taxon>
    </lineage>
</organism>
<comment type="caution">
    <text evidence="2">The sequence shown here is derived from an EMBL/GenBank/DDBJ whole genome shotgun (WGS) entry which is preliminary data.</text>
</comment>
<dbReference type="InterPro" id="IPR002156">
    <property type="entry name" value="RNaseH_domain"/>
</dbReference>
<gene>
    <name evidence="2" type="ORF">KI387_034759</name>
</gene>
<dbReference type="GO" id="GO:0004523">
    <property type="term" value="F:RNA-DNA hybrid ribonuclease activity"/>
    <property type="evidence" value="ECO:0007669"/>
    <property type="project" value="InterPro"/>
</dbReference>
<evidence type="ECO:0000259" key="1">
    <source>
        <dbReference type="Pfam" id="PF13456"/>
    </source>
</evidence>
<dbReference type="Pfam" id="PF13456">
    <property type="entry name" value="RVT_3"/>
    <property type="match status" value="1"/>
</dbReference>